<proteinExistence type="predicted"/>
<comment type="caution">
    <text evidence="2">The sequence shown here is derived from an EMBL/GenBank/DDBJ whole genome shotgun (WGS) entry which is preliminary data.</text>
</comment>
<feature type="region of interest" description="Disordered" evidence="1">
    <location>
        <begin position="1"/>
        <end position="21"/>
    </location>
</feature>
<name>A0A0F8VXT1_9ZZZZ</name>
<evidence type="ECO:0000256" key="1">
    <source>
        <dbReference type="SAM" id="MobiDB-lite"/>
    </source>
</evidence>
<dbReference type="AlphaFoldDB" id="A0A0F8VXT1"/>
<gene>
    <name evidence="2" type="ORF">LCGC14_3137730</name>
</gene>
<dbReference type="EMBL" id="LAZR01068686">
    <property type="protein sequence ID" value="KKK49173.1"/>
    <property type="molecule type" value="Genomic_DNA"/>
</dbReference>
<reference evidence="2" key="1">
    <citation type="journal article" date="2015" name="Nature">
        <title>Complex archaea that bridge the gap between prokaryotes and eukaryotes.</title>
        <authorList>
            <person name="Spang A."/>
            <person name="Saw J.H."/>
            <person name="Jorgensen S.L."/>
            <person name="Zaremba-Niedzwiedzka K."/>
            <person name="Martijn J."/>
            <person name="Lind A.E."/>
            <person name="van Eijk R."/>
            <person name="Schleper C."/>
            <person name="Guy L."/>
            <person name="Ettema T.J."/>
        </authorList>
    </citation>
    <scope>NUCLEOTIDE SEQUENCE</scope>
</reference>
<evidence type="ECO:0000313" key="2">
    <source>
        <dbReference type="EMBL" id="KKK49173.1"/>
    </source>
</evidence>
<accession>A0A0F8VXT1</accession>
<sequence>MVNQILDDPANKQAKGEKEEELLSLKEAKATREKKKKKIAEVSVFDISKFSSKDFQALQPNASRALQPFEGYEYPIGREATSVVQFIPPVIQDQSGRNYSIRENIDLDEALDFGPYKGLPLNEIRRLDANYFKDTVKMGKVKAASLLTYHNRLIHNYETDMNEDVVFDRDFEMKDGIVRNCAIVPSHNIRAQLVYSLDERTGSIKVDSRYSLLDRNQASRLLRIMKVINAPTQSEQQLVDIVEGISDVLPQEHADLAGGEE</sequence>
<organism evidence="2">
    <name type="scientific">marine sediment metagenome</name>
    <dbReference type="NCBI Taxonomy" id="412755"/>
    <lineage>
        <taxon>unclassified sequences</taxon>
        <taxon>metagenomes</taxon>
        <taxon>ecological metagenomes</taxon>
    </lineage>
</organism>
<protein>
    <submittedName>
        <fullName evidence="2">Uncharacterized protein</fullName>
    </submittedName>
</protein>